<organism evidence="1 2">
    <name type="scientific">Symbiodinium necroappetens</name>
    <dbReference type="NCBI Taxonomy" id="1628268"/>
    <lineage>
        <taxon>Eukaryota</taxon>
        <taxon>Sar</taxon>
        <taxon>Alveolata</taxon>
        <taxon>Dinophyceae</taxon>
        <taxon>Suessiales</taxon>
        <taxon>Symbiodiniaceae</taxon>
        <taxon>Symbiodinium</taxon>
    </lineage>
</organism>
<name>A0A812SQL7_9DINO</name>
<reference evidence="1" key="1">
    <citation type="submission" date="2021-02" db="EMBL/GenBank/DDBJ databases">
        <authorList>
            <person name="Dougan E. K."/>
            <person name="Rhodes N."/>
            <person name="Thang M."/>
            <person name="Chan C."/>
        </authorList>
    </citation>
    <scope>NUCLEOTIDE SEQUENCE</scope>
</reference>
<sequence length="68" mass="7033">VTAAFRYAPACRSAMVGMPPIAQQPTTATAARNTAAARVTHATNVLAMDMTARTAGPARIRMVMGSEA</sequence>
<protein>
    <submittedName>
        <fullName evidence="1">Uncharacterized protein</fullName>
    </submittedName>
</protein>
<proteinExistence type="predicted"/>
<feature type="non-terminal residue" evidence="1">
    <location>
        <position position="68"/>
    </location>
</feature>
<evidence type="ECO:0000313" key="2">
    <source>
        <dbReference type="Proteomes" id="UP000601435"/>
    </source>
</evidence>
<dbReference type="EMBL" id="CAJNJA010022172">
    <property type="protein sequence ID" value="CAE7487877.1"/>
    <property type="molecule type" value="Genomic_DNA"/>
</dbReference>
<dbReference type="Proteomes" id="UP000601435">
    <property type="component" value="Unassembled WGS sequence"/>
</dbReference>
<evidence type="ECO:0000313" key="1">
    <source>
        <dbReference type="EMBL" id="CAE7487877.1"/>
    </source>
</evidence>
<accession>A0A812SQL7</accession>
<keyword evidence="2" id="KW-1185">Reference proteome</keyword>
<comment type="caution">
    <text evidence="1">The sequence shown here is derived from an EMBL/GenBank/DDBJ whole genome shotgun (WGS) entry which is preliminary data.</text>
</comment>
<dbReference type="AlphaFoldDB" id="A0A812SQL7"/>
<gene>
    <name evidence="1" type="ORF">SNEC2469_LOCUS13866</name>
</gene>